<organism evidence="1 2">
    <name type="scientific">Rattus norvegicus</name>
    <name type="common">Rat</name>
    <dbReference type="NCBI Taxonomy" id="10116"/>
    <lineage>
        <taxon>Eukaryota</taxon>
        <taxon>Metazoa</taxon>
        <taxon>Chordata</taxon>
        <taxon>Craniata</taxon>
        <taxon>Vertebrata</taxon>
        <taxon>Euteleostomi</taxon>
        <taxon>Mammalia</taxon>
        <taxon>Eutheria</taxon>
        <taxon>Euarchontoglires</taxon>
        <taxon>Glires</taxon>
        <taxon>Rodentia</taxon>
        <taxon>Myomorpha</taxon>
        <taxon>Muroidea</taxon>
        <taxon>Muridae</taxon>
        <taxon>Murinae</taxon>
        <taxon>Rattus</taxon>
    </lineage>
</organism>
<dbReference type="Proteomes" id="UP000234681">
    <property type="component" value="Chromosome X"/>
</dbReference>
<gene>
    <name evidence="1" type="ORF">rCG_36338</name>
</gene>
<evidence type="ECO:0000313" key="1">
    <source>
        <dbReference type="EMBL" id="EDL96031.1"/>
    </source>
</evidence>
<evidence type="ECO:0000313" key="2">
    <source>
        <dbReference type="Proteomes" id="UP000234681"/>
    </source>
</evidence>
<dbReference type="AlphaFoldDB" id="A6IPY2"/>
<name>A6IPY2_RAT</name>
<sequence>MSTRRYPLSEASAAPATVSTFTGPSENSVTSQTNSVISFCSSSHFEANMTVFQSAFSQVTAQLWLYYEKPGQEHQV</sequence>
<reference evidence="1 2" key="1">
    <citation type="submission" date="2005-09" db="EMBL/GenBank/DDBJ databases">
        <authorList>
            <person name="Mural R.J."/>
            <person name="Li P.W."/>
            <person name="Adams M.D."/>
            <person name="Amanatides P.G."/>
            <person name="Baden-Tillson H."/>
            <person name="Barnstead M."/>
            <person name="Chin S.H."/>
            <person name="Dew I."/>
            <person name="Evans C.A."/>
            <person name="Ferriera S."/>
            <person name="Flanigan M."/>
            <person name="Fosler C."/>
            <person name="Glodek A."/>
            <person name="Gu Z."/>
            <person name="Holt R.A."/>
            <person name="Jennings D."/>
            <person name="Kraft C.L."/>
            <person name="Lu F."/>
            <person name="Nguyen T."/>
            <person name="Nusskern D.R."/>
            <person name="Pfannkoch C.M."/>
            <person name="Sitter C."/>
            <person name="Sutton G.G."/>
            <person name="Venter J.C."/>
            <person name="Wang Z."/>
            <person name="Woodage T."/>
            <person name="Zheng X.H."/>
            <person name="Zhong F."/>
        </authorList>
    </citation>
    <scope>NUCLEOTIDE SEQUENCE [LARGE SCALE GENOMIC DNA]</scope>
    <source>
        <strain>BN</strain>
        <strain evidence="2">Sprague-Dawley</strain>
    </source>
</reference>
<dbReference type="EMBL" id="CH473966">
    <property type="protein sequence ID" value="EDL96031.1"/>
    <property type="molecule type" value="Genomic_DNA"/>
</dbReference>
<proteinExistence type="predicted"/>
<protein>
    <submittedName>
        <fullName evidence="1">RCG36338</fullName>
    </submittedName>
</protein>
<accession>A6IPY2</accession>